<accession>A0ABW7J2G2</accession>
<keyword evidence="3" id="KW-1185">Reference proteome</keyword>
<proteinExistence type="predicted"/>
<keyword evidence="1" id="KW-0812">Transmembrane</keyword>
<evidence type="ECO:0000256" key="1">
    <source>
        <dbReference type="SAM" id="Phobius"/>
    </source>
</evidence>
<feature type="transmembrane region" description="Helical" evidence="1">
    <location>
        <begin position="413"/>
        <end position="442"/>
    </location>
</feature>
<feature type="transmembrane region" description="Helical" evidence="1">
    <location>
        <begin position="157"/>
        <end position="178"/>
    </location>
</feature>
<dbReference type="RefSeq" id="WP_394608504.1">
    <property type="nucleotide sequence ID" value="NZ_JBIHSJ010000004.1"/>
</dbReference>
<comment type="caution">
    <text evidence="2">The sequence shown here is derived from an EMBL/GenBank/DDBJ whole genome shotgun (WGS) entry which is preliminary data.</text>
</comment>
<dbReference type="Pfam" id="PF03929">
    <property type="entry name" value="PepSY_TM"/>
    <property type="match status" value="1"/>
</dbReference>
<keyword evidence="1" id="KW-1133">Transmembrane helix</keyword>
<gene>
    <name evidence="2" type="ORF">ACGRQ9_15790</name>
</gene>
<sequence>MNTVQTGSAGSFAAFIKRLHFYIGLFVGPFIFMAAFTGTLYVLTPQLENVLYKQQLRAVTQGTVQPLSAQIAAAKNSLPNPLEIKSVRPAPALGQTTRVLFNDPDLDRYRARTVFVDPVTLDIKGDLASYGTSGVLPFRIAIDFMHTDLLLGPIGRYYSELAASWMWVAALGGVFLWWQQRRSLARQAKAGSFAQARSRHAKVAVWISLGLLFFSATGLTWSKWAGGNIAEWRQAIGWVTPSVSRDLTSHHEGNSNGDLHANHHNMSGMSSDSKLGVFDQVEQSAREFGIDAGKIEIVPAPNNKTAWVVKEIDRSWPTQVDEVAIDAMSMSVVGHAEFKDFPIVAKLIRWGIDAHMGILFGLPNQLILAVFGLALCAVIVWGYTMWWKRRPIMNNTTPTLVDSWIKLSNTMKVLSMMVAVVLGLALPIMGISLIVFCFVDVIRWRRAVYRLEAAS</sequence>
<keyword evidence="1" id="KW-0472">Membrane</keyword>
<dbReference type="Proteomes" id="UP001607151">
    <property type="component" value="Unassembled WGS sequence"/>
</dbReference>
<dbReference type="EMBL" id="JBIHSN010000003">
    <property type="protein sequence ID" value="MFH0266908.1"/>
    <property type="molecule type" value="Genomic_DNA"/>
</dbReference>
<dbReference type="InterPro" id="IPR005625">
    <property type="entry name" value="PepSY-ass_TM"/>
</dbReference>
<protein>
    <submittedName>
        <fullName evidence="2">PepSY-associated TM helix domain-containing protein</fullName>
    </submittedName>
</protein>
<name>A0ABW7J2G2_9VIBR</name>
<evidence type="ECO:0000313" key="3">
    <source>
        <dbReference type="Proteomes" id="UP001607151"/>
    </source>
</evidence>
<dbReference type="PANTHER" id="PTHR34219:SF1">
    <property type="entry name" value="PEPSY DOMAIN-CONTAINING PROTEIN"/>
    <property type="match status" value="1"/>
</dbReference>
<evidence type="ECO:0000313" key="2">
    <source>
        <dbReference type="EMBL" id="MFH0266908.1"/>
    </source>
</evidence>
<feature type="transmembrane region" description="Helical" evidence="1">
    <location>
        <begin position="203"/>
        <end position="222"/>
    </location>
</feature>
<feature type="transmembrane region" description="Helical" evidence="1">
    <location>
        <begin position="21"/>
        <end position="43"/>
    </location>
</feature>
<reference evidence="2 3" key="1">
    <citation type="submission" date="2024-10" db="EMBL/GenBank/DDBJ databases">
        <authorList>
            <person name="Yibar A."/>
            <person name="Saticioglu I.B."/>
            <person name="Duman M."/>
            <person name="Ajmi N."/>
            <person name="Gurler F."/>
            <person name="Ay H."/>
            <person name="Onuk E."/>
            <person name="Guler S."/>
            <person name="Romalde J.L."/>
        </authorList>
    </citation>
    <scope>NUCLEOTIDE SEQUENCE [LARGE SCALE GENOMIC DNA]</scope>
    <source>
        <strain evidence="2 3">14-MA-B</strain>
    </source>
</reference>
<feature type="transmembrane region" description="Helical" evidence="1">
    <location>
        <begin position="366"/>
        <end position="386"/>
    </location>
</feature>
<dbReference type="PANTHER" id="PTHR34219">
    <property type="entry name" value="IRON-REGULATED INNER MEMBRANE PROTEIN-RELATED"/>
    <property type="match status" value="1"/>
</dbReference>
<organism evidence="2 3">
    <name type="scientific">Vibrio rumoiensis</name>
    <dbReference type="NCBI Taxonomy" id="76258"/>
    <lineage>
        <taxon>Bacteria</taxon>
        <taxon>Pseudomonadati</taxon>
        <taxon>Pseudomonadota</taxon>
        <taxon>Gammaproteobacteria</taxon>
        <taxon>Vibrionales</taxon>
        <taxon>Vibrionaceae</taxon>
        <taxon>Vibrio</taxon>
    </lineage>
</organism>